<dbReference type="Pfam" id="PF04542">
    <property type="entry name" value="Sigma70_r2"/>
    <property type="match status" value="1"/>
</dbReference>
<dbReference type="NCBIfam" id="NF007214">
    <property type="entry name" value="PRK09636.1"/>
    <property type="match status" value="1"/>
</dbReference>
<dbReference type="KEGG" id="pnd:Pla175_05990"/>
<evidence type="ECO:0000313" key="5">
    <source>
        <dbReference type="EMBL" id="QDU87242.1"/>
    </source>
</evidence>
<dbReference type="SUPFAM" id="SSF54427">
    <property type="entry name" value="NTF2-like"/>
    <property type="match status" value="1"/>
</dbReference>
<dbReference type="EMBL" id="CP036291">
    <property type="protein sequence ID" value="QDU87242.1"/>
    <property type="molecule type" value="Genomic_DNA"/>
</dbReference>
<dbReference type="AlphaFoldDB" id="A0A518D6X7"/>
<evidence type="ECO:0000259" key="2">
    <source>
        <dbReference type="Pfam" id="PF04542"/>
    </source>
</evidence>
<dbReference type="InterPro" id="IPR014284">
    <property type="entry name" value="RNA_pol_sigma-70_dom"/>
</dbReference>
<keyword evidence="6" id="KW-1185">Reference proteome</keyword>
<protein>
    <submittedName>
        <fullName evidence="5">ECF RNA polymerase sigma factor SigJ</fullName>
    </submittedName>
</protein>
<feature type="domain" description="RNA polymerase sigma factor 70 region 4 type 2" evidence="3">
    <location>
        <begin position="115"/>
        <end position="165"/>
    </location>
</feature>
<dbReference type="PANTHER" id="PTHR30173:SF36">
    <property type="entry name" value="ECF RNA POLYMERASE SIGMA FACTOR SIGJ"/>
    <property type="match status" value="1"/>
</dbReference>
<dbReference type="SUPFAM" id="SSF88659">
    <property type="entry name" value="Sigma3 and sigma4 domains of RNA polymerase sigma factors"/>
    <property type="match status" value="1"/>
</dbReference>
<sequence length="298" mass="32826">MVGSIADGGSATQSSATLDGAHELRPRMMSVAYRMLGSVVDAEDAVQDAFLRLQNARDVRSPEGFLIRTTTRRCIDHLRAARRRESYIGPWVPEPVDTSTGMHDASMEESLSQGFLLMLERLSPRERAAFVLRTVFDYEFSEVAECLGVSEAYVRKIVSRAKAHLAEAVPRFRPPPEKAVELAEQFVAACRAGDVKTVEQLLTDDVEAHSDGGGKVFAARVVVRGRARVAKYLSVVFHKKRRGCEMHAATVNGDPGVFFTQDGVVKHVVSLRIEHGVSGVYMSVNPEKLARWSVAKVD</sequence>
<dbReference type="Gene3D" id="1.10.1740.10">
    <property type="match status" value="1"/>
</dbReference>
<proteinExistence type="predicted"/>
<dbReference type="Proteomes" id="UP000317429">
    <property type="component" value="Chromosome"/>
</dbReference>
<dbReference type="InterPro" id="IPR007627">
    <property type="entry name" value="RNA_pol_sigma70_r2"/>
</dbReference>
<dbReference type="InterPro" id="IPR013325">
    <property type="entry name" value="RNA_pol_sigma_r2"/>
</dbReference>
<dbReference type="SUPFAM" id="SSF88946">
    <property type="entry name" value="Sigma2 domain of RNA polymerase sigma factors"/>
    <property type="match status" value="1"/>
</dbReference>
<evidence type="ECO:0000259" key="3">
    <source>
        <dbReference type="Pfam" id="PF08281"/>
    </source>
</evidence>
<evidence type="ECO:0000313" key="6">
    <source>
        <dbReference type="Proteomes" id="UP000317429"/>
    </source>
</evidence>
<dbReference type="OrthoDB" id="3211555at2"/>
<feature type="domain" description="RNA polymerase sigma-70 region 2" evidence="2">
    <location>
        <begin position="23"/>
        <end position="84"/>
    </location>
</feature>
<organism evidence="5 6">
    <name type="scientific">Pirellulimonas nuda</name>
    <dbReference type="NCBI Taxonomy" id="2528009"/>
    <lineage>
        <taxon>Bacteria</taxon>
        <taxon>Pseudomonadati</taxon>
        <taxon>Planctomycetota</taxon>
        <taxon>Planctomycetia</taxon>
        <taxon>Pirellulales</taxon>
        <taxon>Lacipirellulaceae</taxon>
        <taxon>Pirellulimonas</taxon>
    </lineage>
</organism>
<gene>
    <name evidence="5" type="primary">sigJ</name>
    <name evidence="5" type="ORF">Pla175_05990</name>
</gene>
<dbReference type="Gene3D" id="3.10.450.50">
    <property type="match status" value="1"/>
</dbReference>
<dbReference type="InterPro" id="IPR036388">
    <property type="entry name" value="WH-like_DNA-bd_sf"/>
</dbReference>
<accession>A0A518D6X7</accession>
<dbReference type="InterPro" id="IPR013249">
    <property type="entry name" value="RNA_pol_sigma70_r4_t2"/>
</dbReference>
<dbReference type="PANTHER" id="PTHR30173">
    <property type="entry name" value="SIGMA 19 FACTOR"/>
    <property type="match status" value="1"/>
</dbReference>
<dbReference type="GO" id="GO:0016987">
    <property type="term" value="F:sigma factor activity"/>
    <property type="evidence" value="ECO:0007669"/>
    <property type="project" value="InterPro"/>
</dbReference>
<dbReference type="InterPro" id="IPR037401">
    <property type="entry name" value="SnoaL-like"/>
</dbReference>
<evidence type="ECO:0000259" key="4">
    <source>
        <dbReference type="Pfam" id="PF12680"/>
    </source>
</evidence>
<dbReference type="Gene3D" id="1.10.10.10">
    <property type="entry name" value="Winged helix-like DNA-binding domain superfamily/Winged helix DNA-binding domain"/>
    <property type="match status" value="1"/>
</dbReference>
<dbReference type="Pfam" id="PF08281">
    <property type="entry name" value="Sigma70_r4_2"/>
    <property type="match status" value="1"/>
</dbReference>
<comment type="subunit">
    <text evidence="1">Interacts transiently with the RNA polymerase catalytic core formed by RpoA, RpoB, RpoC and RpoZ (2 alpha, 1 beta, 1 beta' and 1 omega subunit) to form the RNA polymerase holoenzyme that can initiate transcription.</text>
</comment>
<dbReference type="GO" id="GO:0006352">
    <property type="term" value="P:DNA-templated transcription initiation"/>
    <property type="evidence" value="ECO:0007669"/>
    <property type="project" value="InterPro"/>
</dbReference>
<feature type="domain" description="SnoaL-like" evidence="4">
    <location>
        <begin position="184"/>
        <end position="258"/>
    </location>
</feature>
<reference evidence="5 6" key="1">
    <citation type="submission" date="2019-02" db="EMBL/GenBank/DDBJ databases">
        <title>Deep-cultivation of Planctomycetes and their phenomic and genomic characterization uncovers novel biology.</title>
        <authorList>
            <person name="Wiegand S."/>
            <person name="Jogler M."/>
            <person name="Boedeker C."/>
            <person name="Pinto D."/>
            <person name="Vollmers J."/>
            <person name="Rivas-Marin E."/>
            <person name="Kohn T."/>
            <person name="Peeters S.H."/>
            <person name="Heuer A."/>
            <person name="Rast P."/>
            <person name="Oberbeckmann S."/>
            <person name="Bunk B."/>
            <person name="Jeske O."/>
            <person name="Meyerdierks A."/>
            <person name="Storesund J.E."/>
            <person name="Kallscheuer N."/>
            <person name="Luecker S."/>
            <person name="Lage O.M."/>
            <person name="Pohl T."/>
            <person name="Merkel B.J."/>
            <person name="Hornburger P."/>
            <person name="Mueller R.-W."/>
            <person name="Bruemmer F."/>
            <person name="Labrenz M."/>
            <person name="Spormann A.M."/>
            <person name="Op den Camp H."/>
            <person name="Overmann J."/>
            <person name="Amann R."/>
            <person name="Jetten M.S.M."/>
            <person name="Mascher T."/>
            <person name="Medema M.H."/>
            <person name="Devos D.P."/>
            <person name="Kaster A.-K."/>
            <person name="Ovreas L."/>
            <person name="Rohde M."/>
            <person name="Galperin M.Y."/>
            <person name="Jogler C."/>
        </authorList>
    </citation>
    <scope>NUCLEOTIDE SEQUENCE [LARGE SCALE GENOMIC DNA]</scope>
    <source>
        <strain evidence="5 6">Pla175</strain>
    </source>
</reference>
<dbReference type="NCBIfam" id="TIGR02937">
    <property type="entry name" value="sigma70-ECF"/>
    <property type="match status" value="1"/>
</dbReference>
<dbReference type="RefSeq" id="WP_145281201.1">
    <property type="nucleotide sequence ID" value="NZ_CP036291.1"/>
</dbReference>
<dbReference type="CDD" id="cd06171">
    <property type="entry name" value="Sigma70_r4"/>
    <property type="match status" value="1"/>
</dbReference>
<dbReference type="InterPro" id="IPR052704">
    <property type="entry name" value="ECF_Sigma-70_Domain"/>
</dbReference>
<name>A0A518D6X7_9BACT</name>
<dbReference type="InterPro" id="IPR013324">
    <property type="entry name" value="RNA_pol_sigma_r3/r4-like"/>
</dbReference>
<dbReference type="Pfam" id="PF12680">
    <property type="entry name" value="SnoaL_2"/>
    <property type="match status" value="1"/>
</dbReference>
<evidence type="ECO:0000256" key="1">
    <source>
        <dbReference type="ARBA" id="ARBA00011344"/>
    </source>
</evidence>
<dbReference type="GO" id="GO:0003677">
    <property type="term" value="F:DNA binding"/>
    <property type="evidence" value="ECO:0007669"/>
    <property type="project" value="InterPro"/>
</dbReference>
<dbReference type="InterPro" id="IPR032710">
    <property type="entry name" value="NTF2-like_dom_sf"/>
</dbReference>